<dbReference type="PANTHER" id="PTHR31541">
    <property type="entry name" value="B3 DOMAIN PLANT PROTEIN-RELATED"/>
    <property type="match status" value="1"/>
</dbReference>
<keyword evidence="3" id="KW-0238">DNA-binding</keyword>
<feature type="compositionally biased region" description="Basic and acidic residues" evidence="6">
    <location>
        <begin position="146"/>
        <end position="161"/>
    </location>
</feature>
<dbReference type="KEGG" id="mnt:21386118"/>
<dbReference type="GO" id="GO:0003677">
    <property type="term" value="F:DNA binding"/>
    <property type="evidence" value="ECO:0007669"/>
    <property type="project" value="UniProtKB-KW"/>
</dbReference>
<comment type="subcellular location">
    <subcellularLocation>
        <location evidence="1">Nucleus</location>
    </subcellularLocation>
</comment>
<sequence length="369" mass="42374">MEMKSTTTANMKKGFFSDGLEILASVCCFVRDQELYGDKEPNHVLDLVESLKSTDPLLKFPKKKRESPGRPHYPRQQQHHQEATIMISGHHIHHSLNDHPPDLSVDHLPKKRRLSDIYYHLEDDYQKKRQSNKLYSGSTGAKRRRLVGDQEDHGQNEEKKKTSTTTKRRSGDIKVSGKKQKAIMAGPNPPPEMSNALKEKIVKEVGEYSDLRLLIQKSLFRSDVGKNLNRLSMPLGQLESDDFLTDKEKKKLESRKANDSNHLEGIEIDFFEPNLEFKKSKMTLKKWDYDSSSSYMLSEHWYNVVTRNGLKKEDVVQIWFFRRREGNNPCIALVNLSQRNDSSSSSSSSTVIDHQNGKSDQSIRSDVTA</sequence>
<dbReference type="InterPro" id="IPR015300">
    <property type="entry name" value="DNA-bd_pseudobarrel_sf"/>
</dbReference>
<accession>W9RUE6</accession>
<protein>
    <recommendedName>
        <fullName evidence="9">B3 domain-containing protein</fullName>
    </recommendedName>
</protein>
<dbReference type="Gene3D" id="2.40.330.10">
    <property type="entry name" value="DNA-binding pseudobarrel domain"/>
    <property type="match status" value="1"/>
</dbReference>
<dbReference type="eggNOG" id="ENOG502S4WY">
    <property type="taxonomic scope" value="Eukaryota"/>
</dbReference>
<evidence type="ECO:0000313" key="8">
    <source>
        <dbReference type="Proteomes" id="UP000030645"/>
    </source>
</evidence>
<dbReference type="STRING" id="981085.W9RUE6"/>
<evidence type="ECO:0000256" key="4">
    <source>
        <dbReference type="ARBA" id="ARBA00023163"/>
    </source>
</evidence>
<dbReference type="GO" id="GO:0005634">
    <property type="term" value="C:nucleus"/>
    <property type="evidence" value="ECO:0007669"/>
    <property type="project" value="UniProtKB-SubCell"/>
</dbReference>
<reference evidence="8" key="1">
    <citation type="submission" date="2013-01" db="EMBL/GenBank/DDBJ databases">
        <title>Draft Genome Sequence of a Mulberry Tree, Morus notabilis C.K. Schneid.</title>
        <authorList>
            <person name="He N."/>
            <person name="Zhao S."/>
        </authorList>
    </citation>
    <scope>NUCLEOTIDE SEQUENCE</scope>
</reference>
<dbReference type="Proteomes" id="UP000030645">
    <property type="component" value="Unassembled WGS sequence"/>
</dbReference>
<keyword evidence="5" id="KW-0539">Nucleus</keyword>
<keyword evidence="4" id="KW-0804">Transcription</keyword>
<dbReference type="Pfam" id="PF03754">
    <property type="entry name" value="At2g31720-like"/>
    <property type="match status" value="1"/>
</dbReference>
<evidence type="ECO:0008006" key="9">
    <source>
        <dbReference type="Google" id="ProtNLM"/>
    </source>
</evidence>
<keyword evidence="8" id="KW-1185">Reference proteome</keyword>
<keyword evidence="2" id="KW-0805">Transcription regulation</keyword>
<name>W9RUE6_9ROSA</name>
<evidence type="ECO:0000256" key="2">
    <source>
        <dbReference type="ARBA" id="ARBA00023015"/>
    </source>
</evidence>
<feature type="region of interest" description="Disordered" evidence="6">
    <location>
        <begin position="339"/>
        <end position="369"/>
    </location>
</feature>
<feature type="region of interest" description="Disordered" evidence="6">
    <location>
        <begin position="59"/>
        <end position="80"/>
    </location>
</feature>
<dbReference type="InterPro" id="IPR005508">
    <property type="entry name" value="At2g31720-like"/>
</dbReference>
<dbReference type="AlphaFoldDB" id="W9RUE6"/>
<evidence type="ECO:0000313" key="7">
    <source>
        <dbReference type="EMBL" id="EXC10886.1"/>
    </source>
</evidence>
<proteinExistence type="predicted"/>
<evidence type="ECO:0000256" key="3">
    <source>
        <dbReference type="ARBA" id="ARBA00023125"/>
    </source>
</evidence>
<dbReference type="OrthoDB" id="1193981at2759"/>
<dbReference type="PANTHER" id="PTHR31541:SF25">
    <property type="entry name" value="GAMMA-GLIADIN B"/>
    <property type="match status" value="1"/>
</dbReference>
<dbReference type="EMBL" id="KE345656">
    <property type="protein sequence ID" value="EXC10886.1"/>
    <property type="molecule type" value="Genomic_DNA"/>
</dbReference>
<evidence type="ECO:0000256" key="1">
    <source>
        <dbReference type="ARBA" id="ARBA00004123"/>
    </source>
</evidence>
<dbReference type="SUPFAM" id="SSF101936">
    <property type="entry name" value="DNA-binding pseudobarrel domain"/>
    <property type="match status" value="1"/>
</dbReference>
<evidence type="ECO:0000256" key="6">
    <source>
        <dbReference type="SAM" id="MobiDB-lite"/>
    </source>
</evidence>
<organism evidence="7 8">
    <name type="scientific">Morus notabilis</name>
    <dbReference type="NCBI Taxonomy" id="981085"/>
    <lineage>
        <taxon>Eukaryota</taxon>
        <taxon>Viridiplantae</taxon>
        <taxon>Streptophyta</taxon>
        <taxon>Embryophyta</taxon>
        <taxon>Tracheophyta</taxon>
        <taxon>Spermatophyta</taxon>
        <taxon>Magnoliopsida</taxon>
        <taxon>eudicotyledons</taxon>
        <taxon>Gunneridae</taxon>
        <taxon>Pentapetalae</taxon>
        <taxon>rosids</taxon>
        <taxon>fabids</taxon>
        <taxon>Rosales</taxon>
        <taxon>Moraceae</taxon>
        <taxon>Moreae</taxon>
        <taxon>Morus</taxon>
    </lineage>
</organism>
<gene>
    <name evidence="7" type="ORF">L484_002550</name>
</gene>
<evidence type="ECO:0000256" key="5">
    <source>
        <dbReference type="ARBA" id="ARBA00023242"/>
    </source>
</evidence>
<feature type="region of interest" description="Disordered" evidence="6">
    <location>
        <begin position="128"/>
        <end position="193"/>
    </location>
</feature>